<evidence type="ECO:0000259" key="21">
    <source>
        <dbReference type="PROSITE" id="PS50819"/>
    </source>
</evidence>
<dbReference type="GO" id="GO:0006314">
    <property type="term" value="P:intron homing"/>
    <property type="evidence" value="ECO:0007669"/>
    <property type="project" value="UniProtKB-KW"/>
</dbReference>
<evidence type="ECO:0000256" key="1">
    <source>
        <dbReference type="ARBA" id="ARBA00008428"/>
    </source>
</evidence>
<dbReference type="SMART" id="SM00305">
    <property type="entry name" value="HintC"/>
    <property type="match status" value="1"/>
</dbReference>
<dbReference type="SMART" id="SM00306">
    <property type="entry name" value="HintN"/>
    <property type="match status" value="1"/>
</dbReference>
<dbReference type="InterPro" id="IPR007694">
    <property type="entry name" value="DNA_helicase_DnaB-like_C"/>
</dbReference>
<dbReference type="SUPFAM" id="SSF51294">
    <property type="entry name" value="Hedgehog/intein (Hint) domain"/>
    <property type="match status" value="1"/>
</dbReference>
<feature type="domain" description="SF4 helicase" evidence="22">
    <location>
        <begin position="818"/>
        <end position="878"/>
    </location>
</feature>
<evidence type="ECO:0000256" key="18">
    <source>
        <dbReference type="ARBA" id="ARBA00048954"/>
    </source>
</evidence>
<evidence type="ECO:0000256" key="17">
    <source>
        <dbReference type="ARBA" id="ARBA00044940"/>
    </source>
</evidence>
<dbReference type="GO" id="GO:0005829">
    <property type="term" value="C:cytosol"/>
    <property type="evidence" value="ECO:0007669"/>
    <property type="project" value="TreeGrafter"/>
</dbReference>
<dbReference type="SMART" id="SM00382">
    <property type="entry name" value="AAA"/>
    <property type="match status" value="1"/>
</dbReference>
<dbReference type="PROSITE" id="PS50817">
    <property type="entry name" value="INTEIN_N_TER"/>
    <property type="match status" value="1"/>
</dbReference>
<accession>A0A2H6LJI2</accession>
<feature type="domain" description="DOD-type homing endonuclease" evidence="21">
    <location>
        <begin position="502"/>
        <end position="651"/>
    </location>
</feature>
<keyword evidence="9 20" id="KW-0378">Hydrolase</keyword>
<dbReference type="NCBIfam" id="TIGR01445">
    <property type="entry name" value="intein_Nterm"/>
    <property type="match status" value="1"/>
</dbReference>
<name>A0A2H6LJI2_9NOSO</name>
<sequence>MAEELSFQGDGSDRLPPQNIEAEEAILGGILLDPEAIGRVSDRLVAEAFYISAHREIYQAALRLHAQGKPTDLLSITSWLTDNDLLAKIGGRNKLATLVDRTVSAVNIDALAGLVMEKYLRRQLIKAGNEIVHLGYETETELPLVLDKAEQKVFGVTQERPQSGLVHISDTLVNTFQDIETRHQGIALPGIPCGFYDLDAMTSGFQRSDLIIVAGRPSMGKTAFCLNLAHNIAAGYKLPVAVFSLEMSKEQLVQRLLASEAGIESGYLRSGRISQTQWEPLSRAIGMLSEMPIYIDDTPNMTVNEMRSQARRLQAEQGADLGLIVIDYLQLMEGAGDNRVQELSRITRSLKGLARELSVPVIALSQLSRGVEARTNKRPMLSDLRESGCLTGDSLITLADSGLQVPIKELVGKSGFAVWALNESTMQLERAIVSHAFSTGIKPVFTLKTRLGRKIRATANHKFLTINGWRRLDELNLKQHLCLPRQIPISGKQTMTYAEVALLGHLIGDGCTLPRHAIQYTTREIDLAENVAFLAREVFGDSIVPKISPERDWYQVYLSAAQRLTHNVRNPIAKWLDSLGVFGLRSYEKFVPQELFSQPQELIAYFLRHLWSTDGCIKLVAGKKPRPVAYYASSSERLAFDVQTLLLRLGINAKVKIIPQICKGRNQYHVTITGKPDLELFIQTVRAVGEYKLSSLQQIAQHLQNSIHNPNRDVIPKDVWKTLVVPAMPSVGLTTRLLHSSLRTSYCGSTFYKANLSRERALKVAKLVQSNELLFLANSDVYWDEIVSIELSGEEEVFDLTVTGLHNFVANNIIVHNSIEQDADLVIMLYRDEYYSPDTPDRGIAEVIVAKHRNGPTGTVKLLFDPQYTKFKNLARPNY</sequence>
<dbReference type="GO" id="GO:1990077">
    <property type="term" value="C:primosome complex"/>
    <property type="evidence" value="ECO:0007669"/>
    <property type="project" value="UniProtKB-UniRule"/>
</dbReference>
<dbReference type="InterPro" id="IPR003587">
    <property type="entry name" value="Hint_dom_N"/>
</dbReference>
<keyword evidence="12 20" id="KW-0067">ATP-binding</keyword>
<evidence type="ECO:0000313" key="24">
    <source>
        <dbReference type="Proteomes" id="UP000236527"/>
    </source>
</evidence>
<evidence type="ECO:0000256" key="10">
    <source>
        <dbReference type="ARBA" id="ARBA00022806"/>
    </source>
</evidence>
<evidence type="ECO:0000256" key="14">
    <source>
        <dbReference type="ARBA" id="ARBA00023000"/>
    </source>
</evidence>
<keyword evidence="4 20" id="KW-0235">DNA replication</keyword>
<evidence type="ECO:0000256" key="13">
    <source>
        <dbReference type="ARBA" id="ARBA00022886"/>
    </source>
</evidence>
<evidence type="ECO:0000256" key="16">
    <source>
        <dbReference type="ARBA" id="ARBA00023235"/>
    </source>
</evidence>
<comment type="subunit">
    <text evidence="2">Homohexamer.</text>
</comment>
<evidence type="ECO:0000313" key="23">
    <source>
        <dbReference type="EMBL" id="GBE93372.1"/>
    </source>
</evidence>
<keyword evidence="3 20" id="KW-0639">Primosome</keyword>
<comment type="catalytic activity">
    <reaction evidence="18 20">
        <text>ATP + H2O = ADP + phosphate + H(+)</text>
        <dbReference type="Rhea" id="RHEA:13065"/>
        <dbReference type="ChEBI" id="CHEBI:15377"/>
        <dbReference type="ChEBI" id="CHEBI:15378"/>
        <dbReference type="ChEBI" id="CHEBI:30616"/>
        <dbReference type="ChEBI" id="CHEBI:43474"/>
        <dbReference type="ChEBI" id="CHEBI:456216"/>
        <dbReference type="EC" id="5.6.2.3"/>
    </reaction>
</comment>
<evidence type="ECO:0000256" key="15">
    <source>
        <dbReference type="ARBA" id="ARBA00023125"/>
    </source>
</evidence>
<keyword evidence="10 20" id="KW-0347">Helicase</keyword>
<dbReference type="EC" id="5.6.2.3" evidence="19 20"/>
<dbReference type="GO" id="GO:0005524">
    <property type="term" value="F:ATP binding"/>
    <property type="evidence" value="ECO:0007669"/>
    <property type="project" value="UniProtKB-UniRule"/>
</dbReference>
<proteinExistence type="inferred from homology"/>
<evidence type="ECO:0000256" key="4">
    <source>
        <dbReference type="ARBA" id="ARBA00022705"/>
    </source>
</evidence>
<dbReference type="Pfam" id="PF00772">
    <property type="entry name" value="DnaB"/>
    <property type="match status" value="1"/>
</dbReference>
<dbReference type="NCBIfam" id="TIGR00665">
    <property type="entry name" value="DnaB"/>
    <property type="match status" value="1"/>
</dbReference>
<keyword evidence="5" id="KW-0540">Nuclease</keyword>
<dbReference type="InterPro" id="IPR030934">
    <property type="entry name" value="Intein_C"/>
</dbReference>
<feature type="domain" description="SF4 helicase" evidence="22">
    <location>
        <begin position="184"/>
        <end position="388"/>
    </location>
</feature>
<dbReference type="RefSeq" id="WP_103125423.1">
    <property type="nucleotide sequence ID" value="NZ_DF978430.1"/>
</dbReference>
<dbReference type="InterPro" id="IPR036185">
    <property type="entry name" value="DNA_heli_DnaB-like_N_sf"/>
</dbReference>
<dbReference type="GO" id="GO:0016539">
    <property type="term" value="P:intein-mediated protein splicing"/>
    <property type="evidence" value="ECO:0007669"/>
    <property type="project" value="InterPro"/>
</dbReference>
<comment type="similarity">
    <text evidence="1 20">Belongs to the helicase family. DnaB subfamily.</text>
</comment>
<dbReference type="InterPro" id="IPR004042">
    <property type="entry name" value="Intein_endonuc_central"/>
</dbReference>
<comment type="function">
    <text evidence="20">The main replicative DNA helicase, it participates in initiation and elongation during chromosome replication. Travels ahead of the DNA replisome, separating dsDNA into templates for DNA synthesis. A processive ATP-dependent 5'-3' DNA helicase it has DNA-dependent ATPase activity.</text>
</comment>
<dbReference type="InterPro" id="IPR003593">
    <property type="entry name" value="AAA+_ATPase"/>
</dbReference>
<keyword evidence="14" id="KW-0651">Protein splicing</keyword>
<dbReference type="InterPro" id="IPR006141">
    <property type="entry name" value="Intein_N"/>
</dbReference>
<evidence type="ECO:0000256" key="9">
    <source>
        <dbReference type="ARBA" id="ARBA00022801"/>
    </source>
</evidence>
<dbReference type="CDD" id="cd00081">
    <property type="entry name" value="Hint"/>
    <property type="match status" value="2"/>
</dbReference>
<evidence type="ECO:0000256" key="6">
    <source>
        <dbReference type="ARBA" id="ARBA00022737"/>
    </source>
</evidence>
<dbReference type="PANTHER" id="PTHR30153:SF2">
    <property type="entry name" value="REPLICATIVE DNA HELICASE"/>
    <property type="match status" value="1"/>
</dbReference>
<evidence type="ECO:0000256" key="12">
    <source>
        <dbReference type="ARBA" id="ARBA00022840"/>
    </source>
</evidence>
<dbReference type="PROSITE" id="PS50818">
    <property type="entry name" value="INTEIN_C_TER"/>
    <property type="match status" value="1"/>
</dbReference>
<dbReference type="GO" id="GO:0016887">
    <property type="term" value="F:ATP hydrolysis activity"/>
    <property type="evidence" value="ECO:0007669"/>
    <property type="project" value="RHEA"/>
</dbReference>
<dbReference type="PROSITE" id="PS51199">
    <property type="entry name" value="SF4_HELICASE"/>
    <property type="match status" value="2"/>
</dbReference>
<dbReference type="Gene3D" id="3.10.28.10">
    <property type="entry name" value="Homing endonucleases"/>
    <property type="match status" value="1"/>
</dbReference>
<keyword evidence="8" id="KW-0255">Endonuclease</keyword>
<keyword evidence="7 20" id="KW-0547">Nucleotide-binding</keyword>
<evidence type="ECO:0000256" key="19">
    <source>
        <dbReference type="NCBIfam" id="TIGR00665"/>
    </source>
</evidence>
<dbReference type="Gene3D" id="2.170.16.10">
    <property type="entry name" value="Hedgehog/Intein (Hint) domain"/>
    <property type="match status" value="2"/>
</dbReference>
<dbReference type="NCBIfam" id="TIGR01443">
    <property type="entry name" value="intein_Cterm"/>
    <property type="match status" value="1"/>
</dbReference>
<dbReference type="InterPro" id="IPR007693">
    <property type="entry name" value="DNA_helicase_DnaB-like_N"/>
</dbReference>
<evidence type="ECO:0000256" key="20">
    <source>
        <dbReference type="RuleBase" id="RU362085"/>
    </source>
</evidence>
<dbReference type="GO" id="GO:0003677">
    <property type="term" value="F:DNA binding"/>
    <property type="evidence" value="ECO:0007669"/>
    <property type="project" value="UniProtKB-UniRule"/>
</dbReference>
<dbReference type="Pfam" id="PF14890">
    <property type="entry name" value="Intein_splicing"/>
    <property type="match status" value="1"/>
</dbReference>
<dbReference type="FunFam" id="1.10.860.10:FF:000001">
    <property type="entry name" value="Replicative DNA helicase"/>
    <property type="match status" value="1"/>
</dbReference>
<evidence type="ECO:0000256" key="7">
    <source>
        <dbReference type="ARBA" id="ARBA00022741"/>
    </source>
</evidence>
<gene>
    <name evidence="23" type="ORF">NCWK1_3134</name>
</gene>
<reference evidence="24" key="1">
    <citation type="journal article" date="2018" name="Genome Announc.">
        <title>Draft Genome Sequence of the Nitrogen-Fixing and Hormogonia-Inducing Cyanobacterium Nostoc cycadae Strain WK-1, Isolated from the Coralloid Roots of Cycas revoluta.</title>
        <authorList>
            <person name="Kanesaki Y."/>
            <person name="Hirose M."/>
            <person name="Hirose Y."/>
            <person name="Fujisawa T."/>
            <person name="Nakamura Y."/>
            <person name="Watanabe S."/>
            <person name="Matsunaga S."/>
            <person name="Uchida H."/>
            <person name="Murakami A."/>
        </authorList>
    </citation>
    <scope>NUCLEOTIDE SEQUENCE [LARGE SCALE GENOMIC DNA]</scope>
    <source>
        <strain evidence="24">WK-1</strain>
    </source>
</reference>
<dbReference type="Pfam" id="PF03796">
    <property type="entry name" value="DnaB_C"/>
    <property type="match status" value="2"/>
</dbReference>
<keyword evidence="24" id="KW-1185">Reference proteome</keyword>
<keyword evidence="6" id="KW-0677">Repeat</keyword>
<dbReference type="CDD" id="cd00984">
    <property type="entry name" value="DnaB_C"/>
    <property type="match status" value="1"/>
</dbReference>
<dbReference type="PRINTS" id="PR00379">
    <property type="entry name" value="INTEIN"/>
</dbReference>
<dbReference type="GO" id="GO:0004519">
    <property type="term" value="F:endonuclease activity"/>
    <property type="evidence" value="ECO:0007669"/>
    <property type="project" value="UniProtKB-KW"/>
</dbReference>
<dbReference type="PROSITE" id="PS50819">
    <property type="entry name" value="INTEIN_ENDONUCLEASE"/>
    <property type="match status" value="1"/>
</dbReference>
<dbReference type="NCBIfam" id="NF005852">
    <property type="entry name" value="PRK07773.1"/>
    <property type="match status" value="1"/>
</dbReference>
<dbReference type="InterPro" id="IPR027417">
    <property type="entry name" value="P-loop_NTPase"/>
</dbReference>
<dbReference type="InterPro" id="IPR007692">
    <property type="entry name" value="DNA_helicase_DnaB"/>
</dbReference>
<dbReference type="AlphaFoldDB" id="A0A2H6LJI2"/>
<dbReference type="Gene3D" id="3.40.50.300">
    <property type="entry name" value="P-loop containing nucleotide triphosphate hydrolases"/>
    <property type="match status" value="2"/>
</dbReference>
<dbReference type="EMBL" id="BDGE01000056">
    <property type="protein sequence ID" value="GBE93372.1"/>
    <property type="molecule type" value="Genomic_DNA"/>
</dbReference>
<dbReference type="GO" id="GO:0043139">
    <property type="term" value="F:5'-3' DNA helicase activity"/>
    <property type="evidence" value="ECO:0007669"/>
    <property type="project" value="UniProtKB-EC"/>
</dbReference>
<dbReference type="SUPFAM" id="SSF48024">
    <property type="entry name" value="N-terminal domain of DnaB helicase"/>
    <property type="match status" value="1"/>
</dbReference>
<comment type="function">
    <text evidence="17 20">The intein is an endonuclease.</text>
</comment>
<dbReference type="SUPFAM" id="SSF52540">
    <property type="entry name" value="P-loop containing nucleoside triphosphate hydrolases"/>
    <property type="match status" value="2"/>
</dbReference>
<dbReference type="Proteomes" id="UP000236527">
    <property type="component" value="Unassembled WGS sequence"/>
</dbReference>
<evidence type="ECO:0000256" key="2">
    <source>
        <dbReference type="ARBA" id="ARBA00011643"/>
    </source>
</evidence>
<comment type="caution">
    <text evidence="23">The sequence shown here is derived from an EMBL/GenBank/DDBJ whole genome shotgun (WGS) entry which is preliminary data.</text>
</comment>
<dbReference type="InterPro" id="IPR036844">
    <property type="entry name" value="Hint_dom_sf"/>
</dbReference>
<dbReference type="InterPro" id="IPR016136">
    <property type="entry name" value="DNA_helicase_N/primase_C"/>
</dbReference>
<evidence type="ECO:0000259" key="22">
    <source>
        <dbReference type="PROSITE" id="PS51199"/>
    </source>
</evidence>
<dbReference type="Pfam" id="PF14528">
    <property type="entry name" value="LAGLIDADG_3"/>
    <property type="match status" value="1"/>
</dbReference>
<keyword evidence="11" id="KW-0068">Autocatalytic cleavage</keyword>
<keyword evidence="16" id="KW-0413">Isomerase</keyword>
<keyword evidence="15 20" id="KW-0238">DNA-binding</keyword>
<evidence type="ECO:0000256" key="5">
    <source>
        <dbReference type="ARBA" id="ARBA00022722"/>
    </source>
</evidence>
<keyword evidence="13" id="KW-0404">Intron homing</keyword>
<dbReference type="SUPFAM" id="SSF55608">
    <property type="entry name" value="Homing endonucleases"/>
    <property type="match status" value="1"/>
</dbReference>
<protein>
    <recommendedName>
        <fullName evidence="19 20">Replicative DNA helicase</fullName>
        <ecNumber evidence="19 20">5.6.2.3</ecNumber>
    </recommendedName>
</protein>
<dbReference type="InterPro" id="IPR006142">
    <property type="entry name" value="INTEIN"/>
</dbReference>
<organism evidence="23 24">
    <name type="scientific">Nostoc cycadae WK-1</name>
    <dbReference type="NCBI Taxonomy" id="1861711"/>
    <lineage>
        <taxon>Bacteria</taxon>
        <taxon>Bacillati</taxon>
        <taxon>Cyanobacteriota</taxon>
        <taxon>Cyanophyceae</taxon>
        <taxon>Nostocales</taxon>
        <taxon>Nostocaceae</taxon>
        <taxon>Nostoc</taxon>
    </lineage>
</organism>
<dbReference type="Gene3D" id="1.10.860.10">
    <property type="entry name" value="DNAb Helicase, Chain A"/>
    <property type="match status" value="1"/>
</dbReference>
<dbReference type="InterPro" id="IPR027434">
    <property type="entry name" value="Homing_endonucl"/>
</dbReference>
<dbReference type="GO" id="GO:0006269">
    <property type="term" value="P:DNA replication, synthesis of primer"/>
    <property type="evidence" value="ECO:0007669"/>
    <property type="project" value="UniProtKB-UniRule"/>
</dbReference>
<dbReference type="PANTHER" id="PTHR30153">
    <property type="entry name" value="REPLICATIVE DNA HELICASE DNAB"/>
    <property type="match status" value="1"/>
</dbReference>
<evidence type="ECO:0000256" key="3">
    <source>
        <dbReference type="ARBA" id="ARBA00022515"/>
    </source>
</evidence>
<dbReference type="InterPro" id="IPR003586">
    <property type="entry name" value="Hint_dom_C"/>
</dbReference>
<evidence type="ECO:0000256" key="11">
    <source>
        <dbReference type="ARBA" id="ARBA00022813"/>
    </source>
</evidence>
<evidence type="ECO:0000256" key="8">
    <source>
        <dbReference type="ARBA" id="ARBA00022759"/>
    </source>
</evidence>
<dbReference type="InterPro" id="IPR004860">
    <property type="entry name" value="LAGLIDADG_dom"/>
</dbReference>